<sequence>MCCQKAGNLSIGENRATWTCYKSGLIALARVDSQNEFHILSHNDQNKSSISQIELKYVGESTAAYNLMSLRVYAFLDSGKIITFSWGDKIQTSIQSGEHVLGFAVNSQNTTIAILQNTGIVCRSLDTETILRTLENVQIVNANRHYLSWHPYKNLLVFLDNKGISYTCHPKWDVYKFSQNSQHQELIRHVQFGICGDFVLLLTASFDKIIIWDFETESILYSHKGTVNHNLSFFALGCDMVACGLIHLSNKRVRLAVFANFASNEFWRCKRLIMSGDELMEEAKSELPQSHKTRRLKRHITELDDYHIRKMVDQEAVDEDNEEQDEEYKDEETYRDILDSYDNLDKDEMTHFDQSRVHVMHEISKLRKKVASLDNRVAERTTLVPGSCPAPDDAAVQWVLFWDEVGQITKQLISDVWCLHVHVFSGPLAGYKRKPDRYNCHTAALNQKYVVTGSEINVDGGHVHGILTFLDFENNTQWDRRFFNEYISAVAVGDSFVAAITADGILYILSLARSLMGVFQLKGSPIAIAARGNVLATITEATTLTNVSSFGHVRMFWVNGLRGLAKNPASRIVDLYSDSLVLGPDKAISWISFSSQCTLWITDTSGQLMALLPAIESCYKVGGYSLEWIPFMNLENLVNESSDYEPSHTVFPLYVSDMKPLNFMGYTLKKACLRIDGCVGAYLPFQKFNGLVTKDPQLREVIGSDIISDVASIPWQQYDEMRHIQSLQACQNEYILKVFQNYNFWMQNSQGISDDAISAFGNAERVHDKWTLRILRKTKDSKQDSGVLLDALWMLRFPKCLEAAFSILQNQLDAKQRQVLQEASLLLENVTPFENNVQPLDAQSQPTATVSIPKQDLDPIPKKHAPLIQGPSNRLQEFVPLGNEPEESGPLFKNILE</sequence>
<dbReference type="Gene3D" id="2.130.10.10">
    <property type="entry name" value="YVTN repeat-like/Quinoprotein amine dehydrogenase"/>
    <property type="match status" value="1"/>
</dbReference>
<dbReference type="GO" id="GO:0006261">
    <property type="term" value="P:DNA-templated DNA replication"/>
    <property type="evidence" value="ECO:0007669"/>
    <property type="project" value="TreeGrafter"/>
</dbReference>
<feature type="region of interest" description="Disordered" evidence="1">
    <location>
        <begin position="841"/>
        <end position="873"/>
    </location>
</feature>
<dbReference type="RefSeq" id="XP_067801899.1">
    <property type="nucleotide sequence ID" value="XM_067948368.1"/>
</dbReference>
<comment type="caution">
    <text evidence="3">The sequence shown here is derived from an EMBL/GenBank/DDBJ whole genome shotgun (WGS) entry which is preliminary data.</text>
</comment>
<dbReference type="GeneID" id="94337653"/>
<feature type="compositionally biased region" description="Polar residues" evidence="1">
    <location>
        <begin position="841"/>
        <end position="852"/>
    </location>
</feature>
<dbReference type="AlphaFoldDB" id="A0AAD9UMU4"/>
<dbReference type="InterPro" id="IPR015943">
    <property type="entry name" value="WD40/YVTN_repeat-like_dom_sf"/>
</dbReference>
<dbReference type="KEGG" id="bdw:94337653"/>
<dbReference type="Proteomes" id="UP001214638">
    <property type="component" value="Unassembled WGS sequence"/>
</dbReference>
<reference evidence="3" key="1">
    <citation type="journal article" date="2023" name="Nat. Microbiol.">
        <title>Babesia duncani multi-omics identifies virulence factors and drug targets.</title>
        <authorList>
            <person name="Singh P."/>
            <person name="Lonardi S."/>
            <person name="Liang Q."/>
            <person name="Vydyam P."/>
            <person name="Khabirova E."/>
            <person name="Fang T."/>
            <person name="Gihaz S."/>
            <person name="Thekkiniath J."/>
            <person name="Munshi M."/>
            <person name="Abel S."/>
            <person name="Ciampossin L."/>
            <person name="Batugedara G."/>
            <person name="Gupta M."/>
            <person name="Lu X.M."/>
            <person name="Lenz T."/>
            <person name="Chakravarty S."/>
            <person name="Cornillot E."/>
            <person name="Hu Y."/>
            <person name="Ma W."/>
            <person name="Gonzalez L.M."/>
            <person name="Sanchez S."/>
            <person name="Estrada K."/>
            <person name="Sanchez-Flores A."/>
            <person name="Montero E."/>
            <person name="Harb O.S."/>
            <person name="Le Roch K.G."/>
            <person name="Mamoun C.B."/>
        </authorList>
    </citation>
    <scope>NUCLEOTIDE SEQUENCE</scope>
    <source>
        <strain evidence="3">WA1</strain>
    </source>
</reference>
<dbReference type="PANTHER" id="PTHR19932">
    <property type="entry name" value="WD REPEAT AND HMG-BOX DNA BINDING PROTEIN"/>
    <property type="match status" value="1"/>
</dbReference>
<proteinExistence type="predicted"/>
<dbReference type="GO" id="GO:0043596">
    <property type="term" value="C:nuclear replication fork"/>
    <property type="evidence" value="ECO:0007669"/>
    <property type="project" value="TreeGrafter"/>
</dbReference>
<feature type="domain" description="WDHD1/CFT4 second beta-propeller" evidence="2">
    <location>
        <begin position="383"/>
        <end position="657"/>
    </location>
</feature>
<organism evidence="3 4">
    <name type="scientific">Babesia duncani</name>
    <dbReference type="NCBI Taxonomy" id="323732"/>
    <lineage>
        <taxon>Eukaryota</taxon>
        <taxon>Sar</taxon>
        <taxon>Alveolata</taxon>
        <taxon>Apicomplexa</taxon>
        <taxon>Aconoidasida</taxon>
        <taxon>Piroplasmida</taxon>
        <taxon>Babesiidae</taxon>
        <taxon>Babesia</taxon>
    </lineage>
</organism>
<dbReference type="Pfam" id="PF12341">
    <property type="entry name" value="Mcl1_mid"/>
    <property type="match status" value="1"/>
</dbReference>
<dbReference type="PANTHER" id="PTHR19932:SF10">
    <property type="entry name" value="WD REPEAT AND HMG-BOX DNA-BINDING PROTEIN 1"/>
    <property type="match status" value="1"/>
</dbReference>
<dbReference type="EMBL" id="JALLKP010000005">
    <property type="protein sequence ID" value="KAK2195056.1"/>
    <property type="molecule type" value="Genomic_DNA"/>
</dbReference>
<keyword evidence="4" id="KW-1185">Reference proteome</keyword>
<evidence type="ECO:0000259" key="2">
    <source>
        <dbReference type="Pfam" id="PF12341"/>
    </source>
</evidence>
<name>A0AAD9UMU4_9APIC</name>
<evidence type="ECO:0000313" key="3">
    <source>
        <dbReference type="EMBL" id="KAK2195056.1"/>
    </source>
</evidence>
<dbReference type="GO" id="GO:0003682">
    <property type="term" value="F:chromatin binding"/>
    <property type="evidence" value="ECO:0007669"/>
    <property type="project" value="TreeGrafter"/>
</dbReference>
<dbReference type="SUPFAM" id="SSF69322">
    <property type="entry name" value="Tricorn protease domain 2"/>
    <property type="match status" value="1"/>
</dbReference>
<dbReference type="GO" id="GO:0006281">
    <property type="term" value="P:DNA repair"/>
    <property type="evidence" value="ECO:0007669"/>
    <property type="project" value="TreeGrafter"/>
</dbReference>
<evidence type="ECO:0000256" key="1">
    <source>
        <dbReference type="SAM" id="MobiDB-lite"/>
    </source>
</evidence>
<accession>A0AAD9UMU4</accession>
<gene>
    <name evidence="3" type="ORF">BdWA1_003356</name>
</gene>
<dbReference type="InterPro" id="IPR022100">
    <property type="entry name" value="WDHD1/CFT4_beta-prop_2nd"/>
</dbReference>
<protein>
    <submittedName>
        <fullName evidence="3">Bifunctional WD40-YVTN repeat-like-containing domain superfamily/Minichromosome loss protein Mcl1</fullName>
    </submittedName>
</protein>
<dbReference type="GO" id="GO:0000278">
    <property type="term" value="P:mitotic cell cycle"/>
    <property type="evidence" value="ECO:0007669"/>
    <property type="project" value="TreeGrafter"/>
</dbReference>
<evidence type="ECO:0000313" key="4">
    <source>
        <dbReference type="Proteomes" id="UP001214638"/>
    </source>
</evidence>